<evidence type="ECO:0000256" key="5">
    <source>
        <dbReference type="ARBA" id="ARBA00022727"/>
    </source>
</evidence>
<comment type="function">
    <text evidence="11 12">Phosphorylation of dTMP to form dTDP in both de novo and salvage pathways of dTTP synthesis.</text>
</comment>
<dbReference type="Gene3D" id="3.40.50.300">
    <property type="entry name" value="P-loop containing nucleotide triphosphate hydrolases"/>
    <property type="match status" value="1"/>
</dbReference>
<dbReference type="RefSeq" id="WP_182809248.1">
    <property type="nucleotide sequence ID" value="NZ_JACJFM010000015.1"/>
</dbReference>
<evidence type="ECO:0000256" key="1">
    <source>
        <dbReference type="ARBA" id="ARBA00009776"/>
    </source>
</evidence>
<dbReference type="EC" id="2.7.4.9" evidence="2 12"/>
<gene>
    <name evidence="12" type="primary">tmk</name>
    <name evidence="14" type="ORF">H4O21_12705</name>
</gene>
<evidence type="ECO:0000256" key="2">
    <source>
        <dbReference type="ARBA" id="ARBA00012980"/>
    </source>
</evidence>
<evidence type="ECO:0000256" key="4">
    <source>
        <dbReference type="ARBA" id="ARBA00022679"/>
    </source>
</evidence>
<feature type="domain" description="Thymidylate kinase-like" evidence="13">
    <location>
        <begin position="11"/>
        <end position="200"/>
    </location>
</feature>
<keyword evidence="7 12" id="KW-0418">Kinase</keyword>
<sequence length="214" mass="24310">MQNKKGVFITLEGSEGVGKSTNLAFIQHWLSERGLQPVMTREPGGTPMAEEIRTLLLQKRQETVSDKAELLLMFAARAQHLDTHIIPLLTEGRCVVSDRFTDATYAYQGYARGVDMSWITQLETLVQSDLRPDLTILLDLDIETAFKRVARRGEADRFEQEKTDFFDKVRSGYLDRARQEPDRFAVIDASQSIETVQHSIADVLADFFDTRAEP</sequence>
<dbReference type="FunFam" id="3.40.50.300:FF:000225">
    <property type="entry name" value="Thymidylate kinase"/>
    <property type="match status" value="1"/>
</dbReference>
<dbReference type="GO" id="GO:0006227">
    <property type="term" value="P:dUDP biosynthetic process"/>
    <property type="evidence" value="ECO:0007669"/>
    <property type="project" value="TreeGrafter"/>
</dbReference>
<dbReference type="EMBL" id="JACJFM010000015">
    <property type="protein sequence ID" value="MBB1487468.1"/>
    <property type="molecule type" value="Genomic_DNA"/>
</dbReference>
<feature type="binding site" evidence="12">
    <location>
        <begin position="13"/>
        <end position="20"/>
    </location>
    <ligand>
        <name>ATP</name>
        <dbReference type="ChEBI" id="CHEBI:30616"/>
    </ligand>
</feature>
<name>A0A839IR98_9GAMM</name>
<evidence type="ECO:0000313" key="15">
    <source>
        <dbReference type="Proteomes" id="UP000565262"/>
    </source>
</evidence>
<evidence type="ECO:0000259" key="13">
    <source>
        <dbReference type="Pfam" id="PF02223"/>
    </source>
</evidence>
<dbReference type="GO" id="GO:0005524">
    <property type="term" value="F:ATP binding"/>
    <property type="evidence" value="ECO:0007669"/>
    <property type="project" value="UniProtKB-UniRule"/>
</dbReference>
<keyword evidence="4 12" id="KW-0808">Transferase</keyword>
<comment type="catalytic activity">
    <reaction evidence="10 12">
        <text>dTMP + ATP = dTDP + ADP</text>
        <dbReference type="Rhea" id="RHEA:13517"/>
        <dbReference type="ChEBI" id="CHEBI:30616"/>
        <dbReference type="ChEBI" id="CHEBI:58369"/>
        <dbReference type="ChEBI" id="CHEBI:63528"/>
        <dbReference type="ChEBI" id="CHEBI:456216"/>
        <dbReference type="EC" id="2.7.4.9"/>
    </reaction>
</comment>
<reference evidence="14 15" key="1">
    <citation type="submission" date="2020-08" db="EMBL/GenBank/DDBJ databases">
        <title>Oceanospirillum sp. nov. isolated from marine sediment.</title>
        <authorList>
            <person name="Ji X."/>
        </authorList>
    </citation>
    <scope>NUCLEOTIDE SEQUENCE [LARGE SCALE GENOMIC DNA]</scope>
    <source>
        <strain evidence="14 15">D5</strain>
    </source>
</reference>
<keyword evidence="6 12" id="KW-0547">Nucleotide-binding</keyword>
<evidence type="ECO:0000256" key="11">
    <source>
        <dbReference type="ARBA" id="ARBA00057735"/>
    </source>
</evidence>
<dbReference type="GO" id="GO:0006233">
    <property type="term" value="P:dTDP biosynthetic process"/>
    <property type="evidence" value="ECO:0007669"/>
    <property type="project" value="InterPro"/>
</dbReference>
<dbReference type="AlphaFoldDB" id="A0A839IR98"/>
<dbReference type="InterPro" id="IPR027417">
    <property type="entry name" value="P-loop_NTPase"/>
</dbReference>
<evidence type="ECO:0000256" key="3">
    <source>
        <dbReference type="ARBA" id="ARBA00017144"/>
    </source>
</evidence>
<keyword evidence="15" id="KW-1185">Reference proteome</keyword>
<organism evidence="14 15">
    <name type="scientific">Oceanospirillum sediminis</name>
    <dbReference type="NCBI Taxonomy" id="2760088"/>
    <lineage>
        <taxon>Bacteria</taxon>
        <taxon>Pseudomonadati</taxon>
        <taxon>Pseudomonadota</taxon>
        <taxon>Gammaproteobacteria</taxon>
        <taxon>Oceanospirillales</taxon>
        <taxon>Oceanospirillaceae</taxon>
        <taxon>Oceanospirillum</taxon>
    </lineage>
</organism>
<dbReference type="NCBIfam" id="TIGR00041">
    <property type="entry name" value="DTMP_kinase"/>
    <property type="match status" value="1"/>
</dbReference>
<dbReference type="InterPro" id="IPR039430">
    <property type="entry name" value="Thymidylate_kin-like_dom"/>
</dbReference>
<dbReference type="GO" id="GO:0006235">
    <property type="term" value="P:dTTP biosynthetic process"/>
    <property type="evidence" value="ECO:0007669"/>
    <property type="project" value="UniProtKB-UniRule"/>
</dbReference>
<dbReference type="SUPFAM" id="SSF52540">
    <property type="entry name" value="P-loop containing nucleoside triphosphate hydrolases"/>
    <property type="match status" value="1"/>
</dbReference>
<evidence type="ECO:0000256" key="6">
    <source>
        <dbReference type="ARBA" id="ARBA00022741"/>
    </source>
</evidence>
<dbReference type="HAMAP" id="MF_00165">
    <property type="entry name" value="Thymidylate_kinase"/>
    <property type="match status" value="1"/>
</dbReference>
<dbReference type="Proteomes" id="UP000565262">
    <property type="component" value="Unassembled WGS sequence"/>
</dbReference>
<evidence type="ECO:0000256" key="9">
    <source>
        <dbReference type="ARBA" id="ARBA00029962"/>
    </source>
</evidence>
<evidence type="ECO:0000256" key="12">
    <source>
        <dbReference type="HAMAP-Rule" id="MF_00165"/>
    </source>
</evidence>
<evidence type="ECO:0000256" key="7">
    <source>
        <dbReference type="ARBA" id="ARBA00022777"/>
    </source>
</evidence>
<dbReference type="Pfam" id="PF02223">
    <property type="entry name" value="Thymidylate_kin"/>
    <property type="match status" value="1"/>
</dbReference>
<accession>A0A839IR98</accession>
<dbReference type="PANTHER" id="PTHR10344">
    <property type="entry name" value="THYMIDYLATE KINASE"/>
    <property type="match status" value="1"/>
</dbReference>
<proteinExistence type="inferred from homology"/>
<comment type="similarity">
    <text evidence="1 12">Belongs to the thymidylate kinase family.</text>
</comment>
<keyword evidence="8 12" id="KW-0067">ATP-binding</keyword>
<evidence type="ECO:0000256" key="8">
    <source>
        <dbReference type="ARBA" id="ARBA00022840"/>
    </source>
</evidence>
<dbReference type="InterPro" id="IPR018094">
    <property type="entry name" value="Thymidylate_kinase"/>
</dbReference>
<dbReference type="GO" id="GO:0005829">
    <property type="term" value="C:cytosol"/>
    <property type="evidence" value="ECO:0007669"/>
    <property type="project" value="TreeGrafter"/>
</dbReference>
<comment type="caution">
    <text evidence="14">The sequence shown here is derived from an EMBL/GenBank/DDBJ whole genome shotgun (WGS) entry which is preliminary data.</text>
</comment>
<dbReference type="CDD" id="cd01672">
    <property type="entry name" value="TMPK"/>
    <property type="match status" value="1"/>
</dbReference>
<evidence type="ECO:0000313" key="14">
    <source>
        <dbReference type="EMBL" id="MBB1487468.1"/>
    </source>
</evidence>
<protein>
    <recommendedName>
        <fullName evidence="3 12">Thymidylate kinase</fullName>
        <ecNumber evidence="2 12">2.7.4.9</ecNumber>
    </recommendedName>
    <alternativeName>
        <fullName evidence="9 12">dTMP kinase</fullName>
    </alternativeName>
</protein>
<dbReference type="PANTHER" id="PTHR10344:SF4">
    <property type="entry name" value="UMP-CMP KINASE 2, MITOCHONDRIAL"/>
    <property type="match status" value="1"/>
</dbReference>
<dbReference type="GO" id="GO:0004798">
    <property type="term" value="F:dTMP kinase activity"/>
    <property type="evidence" value="ECO:0007669"/>
    <property type="project" value="UniProtKB-UniRule"/>
</dbReference>
<evidence type="ECO:0000256" key="10">
    <source>
        <dbReference type="ARBA" id="ARBA00048743"/>
    </source>
</evidence>
<keyword evidence="5 12" id="KW-0545">Nucleotide biosynthesis</keyword>